<dbReference type="EMBL" id="JAMTCK010000007">
    <property type="protein sequence ID" value="MCP2166344.1"/>
    <property type="molecule type" value="Genomic_DNA"/>
</dbReference>
<dbReference type="PANTHER" id="PTHR38589:SF1">
    <property type="entry name" value="BLR0621 PROTEIN"/>
    <property type="match status" value="1"/>
</dbReference>
<sequence length="245" mass="25717">MSEHSLRSRRLSLSAAVVAAVAALFGTVVDAEAPPRPARWSLPLPYQGEARQVITVVAPEPTATSATLTAWQREPTGWSPALGPVRADVGTDGVGPASEAVARTPAGVWQLTEAFGSLPSNGTRLPYRRIDTADWWVSDTRSPHYNTHVRCAPGTCPFDEDSGENLGRVGPAYQHAVVLDYNRDPVLPGAGSAFFLHVSQGRPTAGCVAVPGADLDALMRWLDPAAQPVIAIGVAGTPGPRSTIG</sequence>
<evidence type="ECO:0000313" key="2">
    <source>
        <dbReference type="EMBL" id="MCP2166344.1"/>
    </source>
</evidence>
<evidence type="ECO:0000259" key="1">
    <source>
        <dbReference type="Pfam" id="PF03734"/>
    </source>
</evidence>
<name>A0AAE3GFD2_9PSEU</name>
<comment type="caution">
    <text evidence="2">The sequence shown here is derived from an EMBL/GenBank/DDBJ whole genome shotgun (WGS) entry which is preliminary data.</text>
</comment>
<dbReference type="Pfam" id="PF03734">
    <property type="entry name" value="YkuD"/>
    <property type="match status" value="1"/>
</dbReference>
<reference evidence="2" key="1">
    <citation type="submission" date="2022-06" db="EMBL/GenBank/DDBJ databases">
        <title>Genomic Encyclopedia of Archaeal and Bacterial Type Strains, Phase II (KMG-II): from individual species to whole genera.</title>
        <authorList>
            <person name="Goeker M."/>
        </authorList>
    </citation>
    <scope>NUCLEOTIDE SEQUENCE</scope>
    <source>
        <strain evidence="2">DSM 43935</strain>
    </source>
</reference>
<dbReference type="GO" id="GO:0016740">
    <property type="term" value="F:transferase activity"/>
    <property type="evidence" value="ECO:0007669"/>
    <property type="project" value="InterPro"/>
</dbReference>
<feature type="domain" description="L,D-TPase catalytic" evidence="1">
    <location>
        <begin position="100"/>
        <end position="229"/>
    </location>
</feature>
<dbReference type="AlphaFoldDB" id="A0AAE3GFD2"/>
<keyword evidence="3" id="KW-1185">Reference proteome</keyword>
<dbReference type="InterPro" id="IPR005490">
    <property type="entry name" value="LD_TPept_cat_dom"/>
</dbReference>
<protein>
    <submittedName>
        <fullName evidence="2">L,D-peptidoglycan transpeptidase YkuD, ErfK/YbiS/YcfS/YnhG family</fullName>
    </submittedName>
</protein>
<dbReference type="Proteomes" id="UP001206128">
    <property type="component" value="Unassembled WGS sequence"/>
</dbReference>
<gene>
    <name evidence="2" type="ORF">LX83_003212</name>
</gene>
<evidence type="ECO:0000313" key="3">
    <source>
        <dbReference type="Proteomes" id="UP001206128"/>
    </source>
</evidence>
<accession>A0AAE3GFD2</accession>
<dbReference type="PANTHER" id="PTHR38589">
    <property type="entry name" value="BLR0621 PROTEIN"/>
    <property type="match status" value="1"/>
</dbReference>
<proteinExistence type="predicted"/>
<organism evidence="2 3">
    <name type="scientific">Goodfellowiella coeruleoviolacea</name>
    <dbReference type="NCBI Taxonomy" id="334858"/>
    <lineage>
        <taxon>Bacteria</taxon>
        <taxon>Bacillati</taxon>
        <taxon>Actinomycetota</taxon>
        <taxon>Actinomycetes</taxon>
        <taxon>Pseudonocardiales</taxon>
        <taxon>Pseudonocardiaceae</taxon>
        <taxon>Goodfellowiella</taxon>
    </lineage>
</organism>